<dbReference type="Proteomes" id="UP001056012">
    <property type="component" value="Chromosome 5"/>
</dbReference>
<dbReference type="SMART" id="SM00066">
    <property type="entry name" value="GAL4"/>
    <property type="match status" value="1"/>
</dbReference>
<dbReference type="CDD" id="cd12148">
    <property type="entry name" value="fungal_TF_MHR"/>
    <property type="match status" value="1"/>
</dbReference>
<dbReference type="GO" id="GO:0000978">
    <property type="term" value="F:RNA polymerase II cis-regulatory region sequence-specific DNA binding"/>
    <property type="evidence" value="ECO:0007669"/>
    <property type="project" value="TreeGrafter"/>
</dbReference>
<reference evidence="9" key="1">
    <citation type="submission" date="2021-12" db="EMBL/GenBank/DDBJ databases">
        <title>Curvularia clavata genome.</title>
        <authorList>
            <person name="Cao Y."/>
        </authorList>
    </citation>
    <scope>NUCLEOTIDE SEQUENCE</scope>
    <source>
        <strain evidence="9">Yc1106</strain>
    </source>
</reference>
<protein>
    <recommendedName>
        <fullName evidence="8">Zn(2)-C6 fungal-type domain-containing protein</fullName>
    </recommendedName>
</protein>
<dbReference type="GO" id="GO:0008270">
    <property type="term" value="F:zinc ion binding"/>
    <property type="evidence" value="ECO:0007669"/>
    <property type="project" value="InterPro"/>
</dbReference>
<feature type="domain" description="Zn(2)-C6 fungal-type" evidence="8">
    <location>
        <begin position="42"/>
        <end position="74"/>
    </location>
</feature>
<dbReference type="PANTHER" id="PTHR31944">
    <property type="entry name" value="HEME-RESPONSIVE ZINC FINGER TRANSCRIPTION FACTOR HAP1"/>
    <property type="match status" value="1"/>
</dbReference>
<dbReference type="SUPFAM" id="SSF57701">
    <property type="entry name" value="Zn2/Cys6 DNA-binding domain"/>
    <property type="match status" value="1"/>
</dbReference>
<keyword evidence="10" id="KW-1185">Reference proteome</keyword>
<dbReference type="PROSITE" id="PS00463">
    <property type="entry name" value="ZN2_CY6_FUNGAL_1"/>
    <property type="match status" value="1"/>
</dbReference>
<dbReference type="OrthoDB" id="4236860at2759"/>
<evidence type="ECO:0000256" key="1">
    <source>
        <dbReference type="ARBA" id="ARBA00022723"/>
    </source>
</evidence>
<proteinExistence type="predicted"/>
<dbReference type="InterPro" id="IPR036864">
    <property type="entry name" value="Zn2-C6_fun-type_DNA-bd_sf"/>
</dbReference>
<gene>
    <name evidence="9" type="ORF">yc1106_06967</name>
</gene>
<dbReference type="Pfam" id="PF04082">
    <property type="entry name" value="Fungal_trans"/>
    <property type="match status" value="1"/>
</dbReference>
<evidence type="ECO:0000256" key="5">
    <source>
        <dbReference type="ARBA" id="ARBA00023163"/>
    </source>
</evidence>
<name>A0A9Q8ZFB7_CURCL</name>
<evidence type="ECO:0000256" key="7">
    <source>
        <dbReference type="SAM" id="MobiDB-lite"/>
    </source>
</evidence>
<evidence type="ECO:0000313" key="10">
    <source>
        <dbReference type="Proteomes" id="UP001056012"/>
    </source>
</evidence>
<dbReference type="InterPro" id="IPR007219">
    <property type="entry name" value="XnlR_reg_dom"/>
</dbReference>
<dbReference type="AlphaFoldDB" id="A0A9Q8ZFB7"/>
<dbReference type="PROSITE" id="PS50048">
    <property type="entry name" value="ZN2_CY6_FUNGAL_2"/>
    <property type="match status" value="1"/>
</dbReference>
<dbReference type="Pfam" id="PF00172">
    <property type="entry name" value="Zn_clus"/>
    <property type="match status" value="1"/>
</dbReference>
<keyword evidence="1" id="KW-0479">Metal-binding</keyword>
<dbReference type="Gene3D" id="4.10.240.10">
    <property type="entry name" value="Zn(2)-C6 fungal-type DNA-binding domain"/>
    <property type="match status" value="1"/>
</dbReference>
<dbReference type="GO" id="GO:0006351">
    <property type="term" value="P:DNA-templated transcription"/>
    <property type="evidence" value="ECO:0007669"/>
    <property type="project" value="InterPro"/>
</dbReference>
<evidence type="ECO:0000256" key="2">
    <source>
        <dbReference type="ARBA" id="ARBA00022833"/>
    </source>
</evidence>
<evidence type="ECO:0000256" key="6">
    <source>
        <dbReference type="ARBA" id="ARBA00023242"/>
    </source>
</evidence>
<organism evidence="9 10">
    <name type="scientific">Curvularia clavata</name>
    <dbReference type="NCBI Taxonomy" id="95742"/>
    <lineage>
        <taxon>Eukaryota</taxon>
        <taxon>Fungi</taxon>
        <taxon>Dikarya</taxon>
        <taxon>Ascomycota</taxon>
        <taxon>Pezizomycotina</taxon>
        <taxon>Dothideomycetes</taxon>
        <taxon>Pleosporomycetidae</taxon>
        <taxon>Pleosporales</taxon>
        <taxon>Pleosporineae</taxon>
        <taxon>Pleosporaceae</taxon>
        <taxon>Curvularia</taxon>
    </lineage>
</organism>
<sequence>MSAPGAEWISDRSRENTPPRRDAPEGDDGPSQRTSKKRKVLSCYACRNRKMKCDRVFPVCGRCEKTGRRHECTYDPRLLEESHVNVGAPADGDAPYVLVARPADSSPSVDTSNTVRWKATSQEKRTLSLEQQWVQQRAKHTPQFNEPIPEEPVIAEEFMLRGKGFKTQFNGGTSVISIASTYPELQAFTREALNVDHSIMRVKNDFKAFRCRKKQSPKEYSTGSHNSDADMFALLPEKSIVDEQSALYFQMCETSYRILHGPSFWKDYKAFWANKGSDKERVVFTVMLLLIIAVTKCLSPKDDIFIGDTTADRQSAHDLIVVCENWINLQPPRRITLPFCQTQCLLLLAKRVNCIGLKQDWINSGHLLRLALASGMHRNPGLQGNDRISLFDQQMKKRLWATVAELELQSSVESGIQSGLTSLYFDMPPPAHIEDEALSPDMQKLPPEQPNEQFTSTSYLIASLKTLPFRVNLTYQLNTPSSNIQYADVLLLDAQIHAALSSLPEWDNEAAVVPSALLRLQLHQYLLILHKQFAKEAHSNSRWMYSLTACVDVCNSMIEIHDGLLSKGILVLSHLRNDILRVGLTLSQVVFQNCAKHRVKSTIPSNPQAHSTDPAVAQGRAPVDDILYLAIIPHQPFIAKTLCTSSIKMLERVKQIFEQKVFRLGTGYMEYCIILTAVSMLPTLPPSDLTISYIENPKDEVLSRCKRILDSFTTLAFRVIAMQQDPTNSFAASLRATMSNASPSGDGAHNASAIAHDTANRLSMTPTNSEHSNRAQTNGADAILGSGIFSGDLDSPFDMLQDMQIDGSSWTFPDFWAFDLGGDF</sequence>
<dbReference type="CDD" id="cd00067">
    <property type="entry name" value="GAL4"/>
    <property type="match status" value="1"/>
</dbReference>
<evidence type="ECO:0000313" key="9">
    <source>
        <dbReference type="EMBL" id="USP79693.1"/>
    </source>
</evidence>
<evidence type="ECO:0000256" key="3">
    <source>
        <dbReference type="ARBA" id="ARBA00023015"/>
    </source>
</evidence>
<dbReference type="GO" id="GO:0005634">
    <property type="term" value="C:nucleus"/>
    <property type="evidence" value="ECO:0007669"/>
    <property type="project" value="TreeGrafter"/>
</dbReference>
<keyword evidence="3" id="KW-0805">Transcription regulation</keyword>
<dbReference type="InterPro" id="IPR001138">
    <property type="entry name" value="Zn2Cys6_DnaBD"/>
</dbReference>
<dbReference type="PANTHER" id="PTHR31944:SF130">
    <property type="entry name" value="ZN(II)2CYS6 TRANSCRIPTION FACTO (EUROFUNG)"/>
    <property type="match status" value="1"/>
</dbReference>
<dbReference type="EMBL" id="CP089278">
    <property type="protein sequence ID" value="USP79693.1"/>
    <property type="molecule type" value="Genomic_DNA"/>
</dbReference>
<feature type="compositionally biased region" description="Basic and acidic residues" evidence="7">
    <location>
        <begin position="9"/>
        <end position="24"/>
    </location>
</feature>
<feature type="region of interest" description="Disordered" evidence="7">
    <location>
        <begin position="1"/>
        <end position="36"/>
    </location>
</feature>
<keyword evidence="2" id="KW-0862">Zinc</keyword>
<dbReference type="VEuPathDB" id="FungiDB:yc1106_06967"/>
<evidence type="ECO:0000259" key="8">
    <source>
        <dbReference type="PROSITE" id="PS50048"/>
    </source>
</evidence>
<accession>A0A9Q8ZFB7</accession>
<keyword evidence="4" id="KW-0238">DNA-binding</keyword>
<evidence type="ECO:0000256" key="4">
    <source>
        <dbReference type="ARBA" id="ARBA00023125"/>
    </source>
</evidence>
<keyword evidence="6" id="KW-0539">Nucleus</keyword>
<dbReference type="InterPro" id="IPR051430">
    <property type="entry name" value="Fungal_TF_Env_Response"/>
</dbReference>
<keyword evidence="5" id="KW-0804">Transcription</keyword>
<dbReference type="GO" id="GO:0001228">
    <property type="term" value="F:DNA-binding transcription activator activity, RNA polymerase II-specific"/>
    <property type="evidence" value="ECO:0007669"/>
    <property type="project" value="TreeGrafter"/>
</dbReference>